<accession>A0A6I2ME84</accession>
<feature type="domain" description="Bacterial sugar transferase" evidence="3">
    <location>
        <begin position="2"/>
        <end position="164"/>
    </location>
</feature>
<keyword evidence="2" id="KW-0812">Transmembrane</keyword>
<protein>
    <submittedName>
        <fullName evidence="4">Sugar transferase</fullName>
    </submittedName>
</protein>
<dbReference type="AlphaFoldDB" id="A0A6I2ME84"/>
<name>A0A6I2ME84_9BACI</name>
<dbReference type="EMBL" id="WKKF01000004">
    <property type="protein sequence ID" value="MRX55356.1"/>
    <property type="molecule type" value="Genomic_DNA"/>
</dbReference>
<comment type="similarity">
    <text evidence="1">Belongs to the bacterial sugar transferase family.</text>
</comment>
<organism evidence="4 5">
    <name type="scientific">Metabacillus idriensis</name>
    <dbReference type="NCBI Taxonomy" id="324768"/>
    <lineage>
        <taxon>Bacteria</taxon>
        <taxon>Bacillati</taxon>
        <taxon>Bacillota</taxon>
        <taxon>Bacilli</taxon>
        <taxon>Bacillales</taxon>
        <taxon>Bacillaceae</taxon>
        <taxon>Metabacillus</taxon>
    </lineage>
</organism>
<dbReference type="Proteomes" id="UP000441585">
    <property type="component" value="Unassembled WGS sequence"/>
</dbReference>
<sequence length="190" mass="21968">MIIAASPIMLIISVIIFFSLGRPIIFKQERVGLNEKIFILYKFRTMKTSHNENGVLPPDSNRLTKVGSVLRKLSLDELPQLVNILKGEMSLVGPRPLLIQYLPYYSERERLRHTVKPGVTGLAQVSGRNKLTWDERLELDAKYVEEQDLVQDIKILIKTILKVFLREDIVVDPRALMKDLNEERKEMLKD</sequence>
<keyword evidence="2" id="KW-1133">Transmembrane helix</keyword>
<evidence type="ECO:0000256" key="2">
    <source>
        <dbReference type="SAM" id="Phobius"/>
    </source>
</evidence>
<comment type="caution">
    <text evidence="4">The sequence shown here is derived from an EMBL/GenBank/DDBJ whole genome shotgun (WGS) entry which is preliminary data.</text>
</comment>
<gene>
    <name evidence="4" type="ORF">GJU41_15440</name>
</gene>
<keyword evidence="4" id="KW-0808">Transferase</keyword>
<keyword evidence="2" id="KW-0472">Membrane</keyword>
<dbReference type="Pfam" id="PF02397">
    <property type="entry name" value="Bac_transf"/>
    <property type="match status" value="1"/>
</dbReference>
<reference evidence="4 5" key="1">
    <citation type="submission" date="2019-11" db="EMBL/GenBank/DDBJ databases">
        <title>Bacillus idriensis genome.</title>
        <authorList>
            <person name="Konopka E.N."/>
            <person name="Newman J.D."/>
        </authorList>
    </citation>
    <scope>NUCLEOTIDE SEQUENCE [LARGE SCALE GENOMIC DNA]</scope>
    <source>
        <strain evidence="4 5">DSM 19097</strain>
    </source>
</reference>
<proteinExistence type="inferred from homology"/>
<evidence type="ECO:0000313" key="4">
    <source>
        <dbReference type="EMBL" id="MRX55356.1"/>
    </source>
</evidence>
<keyword evidence="5" id="KW-1185">Reference proteome</keyword>
<dbReference type="PANTHER" id="PTHR30576:SF8">
    <property type="entry name" value="UNDECAPRENYL-PHOSPHATE GALACTOSE PHOSPHOTRANSFERASE"/>
    <property type="match status" value="1"/>
</dbReference>
<evidence type="ECO:0000259" key="3">
    <source>
        <dbReference type="Pfam" id="PF02397"/>
    </source>
</evidence>
<feature type="transmembrane region" description="Helical" evidence="2">
    <location>
        <begin position="6"/>
        <end position="26"/>
    </location>
</feature>
<evidence type="ECO:0000256" key="1">
    <source>
        <dbReference type="ARBA" id="ARBA00006464"/>
    </source>
</evidence>
<dbReference type="InterPro" id="IPR003362">
    <property type="entry name" value="Bact_transf"/>
</dbReference>
<dbReference type="GO" id="GO:0016780">
    <property type="term" value="F:phosphotransferase activity, for other substituted phosphate groups"/>
    <property type="evidence" value="ECO:0007669"/>
    <property type="project" value="TreeGrafter"/>
</dbReference>
<dbReference type="PANTHER" id="PTHR30576">
    <property type="entry name" value="COLANIC BIOSYNTHESIS UDP-GLUCOSE LIPID CARRIER TRANSFERASE"/>
    <property type="match status" value="1"/>
</dbReference>
<evidence type="ECO:0000313" key="5">
    <source>
        <dbReference type="Proteomes" id="UP000441585"/>
    </source>
</evidence>